<protein>
    <recommendedName>
        <fullName evidence="2">Putative zinc-finger domain-containing protein</fullName>
    </recommendedName>
</protein>
<evidence type="ECO:0000259" key="2">
    <source>
        <dbReference type="Pfam" id="PF13490"/>
    </source>
</evidence>
<dbReference type="Pfam" id="PF15525">
    <property type="entry name" value="DUF4652"/>
    <property type="match status" value="1"/>
</dbReference>
<evidence type="ECO:0000313" key="4">
    <source>
        <dbReference type="Proteomes" id="UP001519308"/>
    </source>
</evidence>
<accession>A0ABS4K1M5</accession>
<dbReference type="Pfam" id="PF13490">
    <property type="entry name" value="zf-HC2"/>
    <property type="match status" value="1"/>
</dbReference>
<evidence type="ECO:0000313" key="3">
    <source>
        <dbReference type="EMBL" id="MBP2021680.1"/>
    </source>
</evidence>
<name>A0ABS4K1M5_9CLOT</name>
<feature type="transmembrane region" description="Helical" evidence="1">
    <location>
        <begin position="91"/>
        <end position="111"/>
    </location>
</feature>
<keyword evidence="1" id="KW-0812">Transmembrane</keyword>
<feature type="domain" description="Putative zinc-finger" evidence="2">
    <location>
        <begin position="3"/>
        <end position="36"/>
    </location>
</feature>
<organism evidence="3 4">
    <name type="scientific">Clostridium punense</name>
    <dbReference type="NCBI Taxonomy" id="1054297"/>
    <lineage>
        <taxon>Bacteria</taxon>
        <taxon>Bacillati</taxon>
        <taxon>Bacillota</taxon>
        <taxon>Clostridia</taxon>
        <taxon>Eubacteriales</taxon>
        <taxon>Clostridiaceae</taxon>
        <taxon>Clostridium</taxon>
    </lineage>
</organism>
<sequence length="317" mass="35917">MNCNECKDRIIEYIDGTLSEEMDYEIKKHLLECESCSKYYEEEILIDKAFNEELKLENMNFNSSRNKIMASIDREKYNKGGLKIMKRKSNYGKGIAIAAVFFLLGFLTPMATKYLGSGANKESASLQTKQATDVAKPSKNESTESIVNNEVTNITSDAKVQDREKVDKYDMTKVPMDTKIEFNSTWKIAKNLEATIEGKGNNAQEEGIGTIFIKDKDSNTMYKYAIKDDGKQSSPLLINWYDDENLIVVNGLGYGTLINGVEVQLINVKTGEEYLVYKVQGSNERIKSVVREGNQLKITKAMYDDAMNSYKEQVDTQ</sequence>
<dbReference type="InterPro" id="IPR027383">
    <property type="entry name" value="Znf_put"/>
</dbReference>
<dbReference type="Proteomes" id="UP001519308">
    <property type="component" value="Unassembled WGS sequence"/>
</dbReference>
<keyword evidence="4" id="KW-1185">Reference proteome</keyword>
<keyword evidence="1" id="KW-0472">Membrane</keyword>
<dbReference type="Gene3D" id="2.40.128.660">
    <property type="entry name" value="Uncharacterised protein PF15525, DUF4652"/>
    <property type="match status" value="1"/>
</dbReference>
<evidence type="ECO:0000256" key="1">
    <source>
        <dbReference type="SAM" id="Phobius"/>
    </source>
</evidence>
<keyword evidence="1" id="KW-1133">Transmembrane helix</keyword>
<dbReference type="InterPro" id="IPR028102">
    <property type="entry name" value="DUF4652"/>
</dbReference>
<dbReference type="EMBL" id="JAGGLL010000009">
    <property type="protein sequence ID" value="MBP2021680.1"/>
    <property type="molecule type" value="Genomic_DNA"/>
</dbReference>
<gene>
    <name evidence="3" type="ORF">J2Z44_001476</name>
</gene>
<comment type="caution">
    <text evidence="3">The sequence shown here is derived from an EMBL/GenBank/DDBJ whole genome shotgun (WGS) entry which is preliminary data.</text>
</comment>
<reference evidence="3 4" key="1">
    <citation type="submission" date="2021-03" db="EMBL/GenBank/DDBJ databases">
        <title>Genomic Encyclopedia of Type Strains, Phase IV (KMG-IV): sequencing the most valuable type-strain genomes for metagenomic binning, comparative biology and taxonomic classification.</title>
        <authorList>
            <person name="Goeker M."/>
        </authorList>
    </citation>
    <scope>NUCLEOTIDE SEQUENCE [LARGE SCALE GENOMIC DNA]</scope>
    <source>
        <strain evidence="3 4">DSM 28650</strain>
    </source>
</reference>
<proteinExistence type="predicted"/>
<dbReference type="RefSeq" id="WP_021285478.1">
    <property type="nucleotide sequence ID" value="NZ_JAGGLL010000009.1"/>
</dbReference>